<proteinExistence type="predicted"/>
<dbReference type="GeneID" id="54991046"/>
<dbReference type="EMBL" id="MH113812">
    <property type="protein sequence ID" value="AWD90629.1"/>
    <property type="molecule type" value="Genomic_DNA"/>
</dbReference>
<name>A0A2S1GMN2_9CAUD</name>
<evidence type="ECO:0000313" key="2">
    <source>
        <dbReference type="Proteomes" id="UP000247221"/>
    </source>
</evidence>
<keyword evidence="2" id="KW-1185">Reference proteome</keyword>
<dbReference type="Proteomes" id="UP000247221">
    <property type="component" value="Segment"/>
</dbReference>
<protein>
    <submittedName>
        <fullName evidence="1">Uncharacterized protein</fullName>
    </submittedName>
</protein>
<reference evidence="1 2" key="1">
    <citation type="submission" date="2018-03" db="EMBL/GenBank/DDBJ databases">
        <title>Phage therapy in agriculture - a green tech approach to combat plant pathogenic bacteria.</title>
        <authorList>
            <person name="Carstens A.B."/>
            <person name="Djurhuus A.M."/>
            <person name="Hansen L.H."/>
        </authorList>
    </citation>
    <scope>NUCLEOTIDE SEQUENCE [LARGE SCALE GENOMIC DNA]</scope>
</reference>
<accession>A0A2S1GMN2</accession>
<evidence type="ECO:0000313" key="1">
    <source>
        <dbReference type="EMBL" id="AWD90629.1"/>
    </source>
</evidence>
<organism evidence="1 2">
    <name type="scientific">Pseudomonas phage Njord</name>
    <dbReference type="NCBI Taxonomy" id="2163985"/>
    <lineage>
        <taxon>Viruses</taxon>
        <taxon>Duplodnaviria</taxon>
        <taxon>Heunggongvirae</taxon>
        <taxon>Uroviricota</taxon>
        <taxon>Caudoviricetes</taxon>
        <taxon>Autographivirales</taxon>
        <taxon>Autosignataviridae</taxon>
        <taxon>Colwellvirinae</taxon>
        <taxon>Njordvirus</taxon>
        <taxon>Njordvirus njord</taxon>
        <taxon>Uliginvirus njord</taxon>
    </lineage>
</organism>
<sequence>MANVTGEYPEDRLIPALTVPFTKTQKGAAVVAANLQDPNHPINISNISGKTRGASVLLDDGTIWVALGNRSIDPWAQLGGSGGGAGTVVSVDGVAADENGDVDLNAYTPANPPPATPGALKYRAVTGQTYTVLETDVNTMLIFDFDGIVSVTLPDAITAVADPTKVFMALNKGGAMTFIGTGLQGGSDVPRGRVAGVARIPAGWVVTGAI</sequence>
<dbReference type="KEGG" id="vg:54991046"/>
<dbReference type="RefSeq" id="YP_009800547.1">
    <property type="nucleotide sequence ID" value="NC_047954.1"/>
</dbReference>